<dbReference type="EMBL" id="CP058595">
    <property type="protein sequence ID" value="QLG43958.1"/>
    <property type="molecule type" value="Genomic_DNA"/>
</dbReference>
<feature type="domain" description="Aminotransferase class I/classII large" evidence="5">
    <location>
        <begin position="45"/>
        <end position="367"/>
    </location>
</feature>
<keyword evidence="4" id="KW-0663">Pyridoxal phosphate</keyword>
<accession>A0A7H9AKK1</accession>
<dbReference type="Gene3D" id="3.90.1150.10">
    <property type="entry name" value="Aspartate Aminotransferase, domain 1"/>
    <property type="match status" value="1"/>
</dbReference>
<evidence type="ECO:0000256" key="1">
    <source>
        <dbReference type="ARBA" id="ARBA00007970"/>
    </source>
</evidence>
<name>A0A7H9AKK1_9FLAO</name>
<keyword evidence="2 6" id="KW-0032">Aminotransferase</keyword>
<dbReference type="SUPFAM" id="SSF53383">
    <property type="entry name" value="PLP-dependent transferases"/>
    <property type="match status" value="1"/>
</dbReference>
<dbReference type="CDD" id="cd00609">
    <property type="entry name" value="AAT_like"/>
    <property type="match status" value="1"/>
</dbReference>
<dbReference type="Pfam" id="PF00155">
    <property type="entry name" value="Aminotran_1_2"/>
    <property type="match status" value="1"/>
</dbReference>
<keyword evidence="7" id="KW-1185">Reference proteome</keyword>
<protein>
    <submittedName>
        <fullName evidence="6">Histidinol-phosphate aminotransferase family protein</fullName>
    </submittedName>
</protein>
<organism evidence="6 7">
    <name type="scientific">Costertonia aggregata</name>
    <dbReference type="NCBI Taxonomy" id="343403"/>
    <lineage>
        <taxon>Bacteria</taxon>
        <taxon>Pseudomonadati</taxon>
        <taxon>Bacteroidota</taxon>
        <taxon>Flavobacteriia</taxon>
        <taxon>Flavobacteriales</taxon>
        <taxon>Flavobacteriaceae</taxon>
        <taxon>Costertonia</taxon>
    </lineage>
</organism>
<reference evidence="6 7" key="1">
    <citation type="journal article" date="2006" name="Int. J. Syst. Evol. Microbiol.">
        <title>Costertonia aggregata gen. nov., sp. nov., a mesophilic marine bacterium of the family Flavobacteriaceae, isolated from a mature biofilm.</title>
        <authorList>
            <person name="Kwon K.K."/>
            <person name="Lee Y.K."/>
            <person name="Lee H.K."/>
        </authorList>
    </citation>
    <scope>NUCLEOTIDE SEQUENCE [LARGE SCALE GENOMIC DNA]</scope>
    <source>
        <strain evidence="6 7">KCCM 42265</strain>
    </source>
</reference>
<dbReference type="GO" id="GO:0008483">
    <property type="term" value="F:transaminase activity"/>
    <property type="evidence" value="ECO:0007669"/>
    <property type="project" value="UniProtKB-KW"/>
</dbReference>
<dbReference type="AlphaFoldDB" id="A0A7H9AKK1"/>
<dbReference type="KEGG" id="cagg:HYG79_00870"/>
<comment type="similarity">
    <text evidence="1">Belongs to the class-II pyridoxal-phosphate-dependent aminotransferase family. Histidinol-phosphate aminotransferase subfamily.</text>
</comment>
<evidence type="ECO:0000256" key="3">
    <source>
        <dbReference type="ARBA" id="ARBA00022679"/>
    </source>
</evidence>
<sequence length="368" mass="40999">METNDRRNWLKQVGLGIAGFGLASMNGYGSETILPEYKNHNNVPILLGSNENPYGPSELAKKAILESLSKNNRYGMNITMQLAESLAKKNGLSKNNILMSPGSSAILDLVAQFASLQKGNFITAEPTFNYWGSAAEALGLNKISIPLTRDKQHDLDAMFAAIDTNTQLVYVCNPNNPTGTLCDESELRSFVKKATEKTLVLLDEAYLEFTDQNSLSDMLTSNQNLIITKTFSKIYGLAGARVGYALANENLMRKIKKLRTWSGIGIGVVSSSAALATLYDVDFTERTRMLNQKARAYTIKQLEQLNIKCIPSYTNFIYFSLADYTHDFFDKLKKANITGTRVYEEDGQWSRISIGTMEEMKYFIRALG</sequence>
<proteinExistence type="inferred from homology"/>
<dbReference type="InterPro" id="IPR015422">
    <property type="entry name" value="PyrdxlP-dep_Trfase_small"/>
</dbReference>
<dbReference type="InterPro" id="IPR004839">
    <property type="entry name" value="Aminotransferase_I/II_large"/>
</dbReference>
<dbReference type="InterPro" id="IPR015421">
    <property type="entry name" value="PyrdxlP-dep_Trfase_major"/>
</dbReference>
<evidence type="ECO:0000256" key="2">
    <source>
        <dbReference type="ARBA" id="ARBA00022576"/>
    </source>
</evidence>
<dbReference type="PANTHER" id="PTHR43643">
    <property type="entry name" value="HISTIDINOL-PHOSPHATE AMINOTRANSFERASE 2"/>
    <property type="match status" value="1"/>
</dbReference>
<evidence type="ECO:0000313" key="6">
    <source>
        <dbReference type="EMBL" id="QLG43958.1"/>
    </source>
</evidence>
<evidence type="ECO:0000313" key="7">
    <source>
        <dbReference type="Proteomes" id="UP000509302"/>
    </source>
</evidence>
<gene>
    <name evidence="6" type="ORF">HYG79_00870</name>
</gene>
<keyword evidence="3 6" id="KW-0808">Transferase</keyword>
<dbReference type="GO" id="GO:0030170">
    <property type="term" value="F:pyridoxal phosphate binding"/>
    <property type="evidence" value="ECO:0007669"/>
    <property type="project" value="InterPro"/>
</dbReference>
<dbReference type="Gene3D" id="3.40.640.10">
    <property type="entry name" value="Type I PLP-dependent aspartate aminotransferase-like (Major domain)"/>
    <property type="match status" value="1"/>
</dbReference>
<evidence type="ECO:0000256" key="4">
    <source>
        <dbReference type="ARBA" id="ARBA00022898"/>
    </source>
</evidence>
<dbReference type="Proteomes" id="UP000509302">
    <property type="component" value="Chromosome"/>
</dbReference>
<dbReference type="PANTHER" id="PTHR43643:SF3">
    <property type="entry name" value="HISTIDINOL-PHOSPHATE AMINOTRANSFERASE"/>
    <property type="match status" value="1"/>
</dbReference>
<dbReference type="RefSeq" id="WP_179240294.1">
    <property type="nucleotide sequence ID" value="NZ_CP058595.1"/>
</dbReference>
<evidence type="ECO:0000259" key="5">
    <source>
        <dbReference type="Pfam" id="PF00155"/>
    </source>
</evidence>
<dbReference type="InterPro" id="IPR015424">
    <property type="entry name" value="PyrdxlP-dep_Trfase"/>
</dbReference>
<dbReference type="InterPro" id="IPR050106">
    <property type="entry name" value="HistidinolP_aminotransfase"/>
</dbReference>